<dbReference type="Pfam" id="PF07693">
    <property type="entry name" value="KAP_NTPase"/>
    <property type="match status" value="1"/>
</dbReference>
<dbReference type="EMBL" id="JAUHLI010000002">
    <property type="protein sequence ID" value="MEE2000366.1"/>
    <property type="molecule type" value="Genomic_DNA"/>
</dbReference>
<feature type="domain" description="KAP NTPase" evidence="1">
    <location>
        <begin position="39"/>
        <end position="331"/>
    </location>
</feature>
<evidence type="ECO:0000313" key="3">
    <source>
        <dbReference type="Proteomes" id="UP001336314"/>
    </source>
</evidence>
<proteinExistence type="predicted"/>
<organism evidence="2 3">
    <name type="scientific">Alkalimonas cellulosilytica</name>
    <dbReference type="NCBI Taxonomy" id="3058395"/>
    <lineage>
        <taxon>Bacteria</taxon>
        <taxon>Pseudomonadati</taxon>
        <taxon>Pseudomonadota</taxon>
        <taxon>Gammaproteobacteria</taxon>
        <taxon>Alkalimonas</taxon>
    </lineage>
</organism>
<dbReference type="Proteomes" id="UP001336314">
    <property type="component" value="Unassembled WGS sequence"/>
</dbReference>
<gene>
    <name evidence="2" type="ORF">QWY20_02785</name>
</gene>
<dbReference type="InterPro" id="IPR027417">
    <property type="entry name" value="P-loop_NTPase"/>
</dbReference>
<dbReference type="RefSeq" id="WP_330127510.1">
    <property type="nucleotide sequence ID" value="NZ_JAUHLI010000002.1"/>
</dbReference>
<sequence length="483" mass="55086">MQTINCKHKEWLSQYTFDNCKLDRGDYGKFLKNYLMGERDGFVLNLNGAWGTGKTEFLRRLYSLFISEDHPVIYIDAWESDFSEMPLSVVSSELLSQLSTVNDHIGAELTKVGEFLGKAVKGAIIGGAGLLSKHLLADTTIGNEMAKALFEKKPNDFLDDIKHEHVEQIEAIKCIRRELGNLAEVINKNYGLSLPVIVLVDELDRCRPSYAIEMLEVIKHFFTTKNFVFVVATDTQQLRQSIKSVYGSEFDSTTYLRRFFNREARMDEPKLESYVKLSMLSIDNYDDKVVLYPDVKNSVLESVHEYLAWLGKAYTLSLRDLDQLINKFNACLRSALSSYESSQRVQVINIFSLIVAIIEFDKDFERFNQRKNYTPIIEGNFNDFTVGSGGNATKLSKFYELSMLCSVKHKVRQQGNFGRDVELDVLGNYKINFIGSQSKFNGLSGKALVNIGNLFNEYSDNGSARVWLWEDYQKIVKLAGLIK</sequence>
<evidence type="ECO:0000259" key="1">
    <source>
        <dbReference type="Pfam" id="PF07693"/>
    </source>
</evidence>
<protein>
    <submittedName>
        <fullName evidence="2">P-loop NTPase fold protein</fullName>
    </submittedName>
</protein>
<comment type="caution">
    <text evidence="2">The sequence shown here is derived from an EMBL/GenBank/DDBJ whole genome shotgun (WGS) entry which is preliminary data.</text>
</comment>
<dbReference type="SUPFAM" id="SSF52540">
    <property type="entry name" value="P-loop containing nucleoside triphosphate hydrolases"/>
    <property type="match status" value="1"/>
</dbReference>
<accession>A0ABU7J1K4</accession>
<name>A0ABU7J1K4_9GAMM</name>
<keyword evidence="3" id="KW-1185">Reference proteome</keyword>
<reference evidence="2 3" key="1">
    <citation type="submission" date="2023-07" db="EMBL/GenBank/DDBJ databases">
        <title>Alkalimonas sp., MEB108 novel, alkaliphilic bacterium isolated from Lonar Lake, India.</title>
        <authorList>
            <person name="Joshi A."/>
            <person name="Thite S."/>
        </authorList>
    </citation>
    <scope>NUCLEOTIDE SEQUENCE [LARGE SCALE GENOMIC DNA]</scope>
    <source>
        <strain evidence="2 3">MEB108</strain>
    </source>
</reference>
<dbReference type="Gene3D" id="3.40.50.300">
    <property type="entry name" value="P-loop containing nucleotide triphosphate hydrolases"/>
    <property type="match status" value="1"/>
</dbReference>
<dbReference type="InterPro" id="IPR011646">
    <property type="entry name" value="KAP_P-loop"/>
</dbReference>
<evidence type="ECO:0000313" key="2">
    <source>
        <dbReference type="EMBL" id="MEE2000366.1"/>
    </source>
</evidence>